<dbReference type="EMBL" id="JACHJS010000001">
    <property type="protein sequence ID" value="MBB4967554.1"/>
    <property type="molecule type" value="Genomic_DNA"/>
</dbReference>
<keyword evidence="4" id="KW-1185">Reference proteome</keyword>
<proteinExistence type="predicted"/>
<keyword evidence="2" id="KW-0812">Transmembrane</keyword>
<name>A0A7W7T6N3_9PSEU</name>
<reference evidence="3 4" key="1">
    <citation type="submission" date="2020-08" db="EMBL/GenBank/DDBJ databases">
        <title>Sequencing the genomes of 1000 actinobacteria strains.</title>
        <authorList>
            <person name="Klenk H.-P."/>
        </authorList>
    </citation>
    <scope>NUCLEOTIDE SEQUENCE [LARGE SCALE GENOMIC DNA]</scope>
    <source>
        <strain evidence="3 4">DSM 45084</strain>
    </source>
</reference>
<keyword evidence="2" id="KW-1133">Transmembrane helix</keyword>
<accession>A0A7W7T6N3</accession>
<organism evidence="3 4">
    <name type="scientific">Saccharothrix violaceirubra</name>
    <dbReference type="NCBI Taxonomy" id="413306"/>
    <lineage>
        <taxon>Bacteria</taxon>
        <taxon>Bacillati</taxon>
        <taxon>Actinomycetota</taxon>
        <taxon>Actinomycetes</taxon>
        <taxon>Pseudonocardiales</taxon>
        <taxon>Pseudonocardiaceae</taxon>
        <taxon>Saccharothrix</taxon>
    </lineage>
</organism>
<feature type="region of interest" description="Disordered" evidence="1">
    <location>
        <begin position="1"/>
        <end position="20"/>
    </location>
</feature>
<gene>
    <name evidence="3" type="ORF">F4559_004913</name>
</gene>
<dbReference type="Proteomes" id="UP000542674">
    <property type="component" value="Unassembled WGS sequence"/>
</dbReference>
<evidence type="ECO:0000256" key="1">
    <source>
        <dbReference type="SAM" id="MobiDB-lite"/>
    </source>
</evidence>
<sequence length="100" mass="10908">MGSSRPGGSPDDRFDDELIGLDPDDPETRAFAAHLDRMHREHPTFTVEGSLAGVEHFADSANRAGGLRRQTAVLIVLLILLGVGVSVWFYLGQILSVFFV</sequence>
<dbReference type="AlphaFoldDB" id="A0A7W7T6N3"/>
<comment type="caution">
    <text evidence="3">The sequence shown here is derived from an EMBL/GenBank/DDBJ whole genome shotgun (WGS) entry which is preliminary data.</text>
</comment>
<keyword evidence="2" id="KW-0472">Membrane</keyword>
<protein>
    <submittedName>
        <fullName evidence="3">Uncharacterized protein</fullName>
    </submittedName>
</protein>
<evidence type="ECO:0000313" key="4">
    <source>
        <dbReference type="Proteomes" id="UP000542674"/>
    </source>
</evidence>
<dbReference type="RefSeq" id="WP_184672355.1">
    <property type="nucleotide sequence ID" value="NZ_BAABAI010000007.1"/>
</dbReference>
<feature type="transmembrane region" description="Helical" evidence="2">
    <location>
        <begin position="72"/>
        <end position="91"/>
    </location>
</feature>
<evidence type="ECO:0000256" key="2">
    <source>
        <dbReference type="SAM" id="Phobius"/>
    </source>
</evidence>
<evidence type="ECO:0000313" key="3">
    <source>
        <dbReference type="EMBL" id="MBB4967554.1"/>
    </source>
</evidence>